<keyword evidence="1" id="KW-0472">Membrane</keyword>
<sequence>MWILHYTSDNNIQIFVYFIVLLILINTTNEVINIPTITFHNHSLSSNEFLNTTTLYSWKKSNSIEILKKLIANRQNLTKYNSKLLLLLTNNTQQIVLTSPTVNISNTTLQFQTITFNNKSTIDIQYSSTTNDDLLLFSSLQQTIAKKQSSNTTIFVLIFVFGFS</sequence>
<reference evidence="3" key="1">
    <citation type="submission" date="2021-02" db="EMBL/GenBank/DDBJ databases">
        <authorList>
            <person name="Nowell W R."/>
        </authorList>
    </citation>
    <scope>NUCLEOTIDE SEQUENCE</scope>
</reference>
<gene>
    <name evidence="3" type="ORF">OTI717_LOCUS37344</name>
    <name evidence="2" type="ORF">RFH988_LOCUS30171</name>
</gene>
<evidence type="ECO:0000313" key="4">
    <source>
        <dbReference type="Proteomes" id="UP000663823"/>
    </source>
</evidence>
<evidence type="ECO:0000313" key="2">
    <source>
        <dbReference type="EMBL" id="CAF1309559.1"/>
    </source>
</evidence>
<keyword evidence="1" id="KW-1133">Transmembrane helix</keyword>
<dbReference type="EMBL" id="CAJOAX010017533">
    <property type="protein sequence ID" value="CAF4174028.1"/>
    <property type="molecule type" value="Genomic_DNA"/>
</dbReference>
<evidence type="ECO:0000256" key="1">
    <source>
        <dbReference type="SAM" id="Phobius"/>
    </source>
</evidence>
<evidence type="ECO:0008006" key="5">
    <source>
        <dbReference type="Google" id="ProtNLM"/>
    </source>
</evidence>
<protein>
    <recommendedName>
        <fullName evidence="5">Transmembrane protein</fullName>
    </recommendedName>
</protein>
<evidence type="ECO:0000313" key="3">
    <source>
        <dbReference type="EMBL" id="CAF4174028.1"/>
    </source>
</evidence>
<feature type="non-terminal residue" evidence="3">
    <location>
        <position position="1"/>
    </location>
</feature>
<dbReference type="Proteomes" id="UP000663823">
    <property type="component" value="Unassembled WGS sequence"/>
</dbReference>
<keyword evidence="1" id="KW-0812">Transmembrane</keyword>
<organism evidence="3 4">
    <name type="scientific">Rotaria sordida</name>
    <dbReference type="NCBI Taxonomy" id="392033"/>
    <lineage>
        <taxon>Eukaryota</taxon>
        <taxon>Metazoa</taxon>
        <taxon>Spiralia</taxon>
        <taxon>Gnathifera</taxon>
        <taxon>Rotifera</taxon>
        <taxon>Eurotatoria</taxon>
        <taxon>Bdelloidea</taxon>
        <taxon>Philodinida</taxon>
        <taxon>Philodinidae</taxon>
        <taxon>Rotaria</taxon>
    </lineage>
</organism>
<accession>A0A819ZPJ2</accession>
<dbReference type="Proteomes" id="UP000663882">
    <property type="component" value="Unassembled WGS sequence"/>
</dbReference>
<comment type="caution">
    <text evidence="3">The sequence shown here is derived from an EMBL/GenBank/DDBJ whole genome shotgun (WGS) entry which is preliminary data.</text>
</comment>
<dbReference type="EMBL" id="CAJNOO010002967">
    <property type="protein sequence ID" value="CAF1309559.1"/>
    <property type="molecule type" value="Genomic_DNA"/>
</dbReference>
<name>A0A819ZPJ2_9BILA</name>
<dbReference type="OrthoDB" id="10049889at2759"/>
<dbReference type="AlphaFoldDB" id="A0A819ZPJ2"/>
<proteinExistence type="predicted"/>
<feature type="transmembrane region" description="Helical" evidence="1">
    <location>
        <begin position="12"/>
        <end position="32"/>
    </location>
</feature>